<proteinExistence type="predicted"/>
<evidence type="ECO:0000313" key="1">
    <source>
        <dbReference type="EMBL" id="RYJ45768.1"/>
    </source>
</evidence>
<accession>A0A444WIS4</accession>
<gene>
    <name evidence="1" type="ORF">NU09_0360</name>
</gene>
<keyword evidence="2" id="KW-1185">Reference proteome</keyword>
<dbReference type="Proteomes" id="UP000289775">
    <property type="component" value="Unassembled WGS sequence"/>
</dbReference>
<evidence type="ECO:0000313" key="2">
    <source>
        <dbReference type="Proteomes" id="UP000289775"/>
    </source>
</evidence>
<sequence>MAAKPFRGFPYQKGVNVLQLFVFKLFNSERKSTTIFLISNSIQYFFSCNDIIFLATHYTVISIFVD</sequence>
<comment type="caution">
    <text evidence="1">The sequence shown here is derived from an EMBL/GenBank/DDBJ whole genome shotgun (WGS) entry which is preliminary data.</text>
</comment>
<reference evidence="1 2" key="1">
    <citation type="submission" date="2014-12" db="EMBL/GenBank/DDBJ databases">
        <title>Genome sequence of Flavobacterium beibuense RSKm HC5.</title>
        <authorList>
            <person name="Kim J.F."/>
            <person name="Song J.Y."/>
            <person name="Kwak M.-J."/>
            <person name="Lee S.-W."/>
        </authorList>
    </citation>
    <scope>NUCLEOTIDE SEQUENCE [LARGE SCALE GENOMIC DNA]</scope>
    <source>
        <strain evidence="1 2">RSKm HC5</strain>
    </source>
</reference>
<dbReference type="EMBL" id="JUIW01000001">
    <property type="protein sequence ID" value="RYJ45768.1"/>
    <property type="molecule type" value="Genomic_DNA"/>
</dbReference>
<organism evidence="1 2">
    <name type="scientific">Flavobacterium beibuense</name>
    <dbReference type="NCBI Taxonomy" id="657326"/>
    <lineage>
        <taxon>Bacteria</taxon>
        <taxon>Pseudomonadati</taxon>
        <taxon>Bacteroidota</taxon>
        <taxon>Flavobacteriia</taxon>
        <taxon>Flavobacteriales</taxon>
        <taxon>Flavobacteriaceae</taxon>
        <taxon>Flavobacterium</taxon>
    </lineage>
</organism>
<name>A0A444WIS4_9FLAO</name>
<dbReference type="AlphaFoldDB" id="A0A444WIS4"/>
<protein>
    <submittedName>
        <fullName evidence="1">Uncharacterized protein</fullName>
    </submittedName>
</protein>